<feature type="region of interest" description="Disordered" evidence="1">
    <location>
        <begin position="47"/>
        <end position="76"/>
    </location>
</feature>
<feature type="compositionally biased region" description="Basic and acidic residues" evidence="1">
    <location>
        <begin position="140"/>
        <end position="152"/>
    </location>
</feature>
<feature type="compositionally biased region" description="Basic and acidic residues" evidence="1">
    <location>
        <begin position="336"/>
        <end position="368"/>
    </location>
</feature>
<feature type="compositionally biased region" description="Basic and acidic residues" evidence="1">
    <location>
        <begin position="208"/>
        <end position="222"/>
    </location>
</feature>
<feature type="compositionally biased region" description="Basic and acidic residues" evidence="1">
    <location>
        <begin position="47"/>
        <end position="63"/>
    </location>
</feature>
<feature type="region of interest" description="Disordered" evidence="1">
    <location>
        <begin position="416"/>
        <end position="573"/>
    </location>
</feature>
<keyword evidence="3" id="KW-1185">Reference proteome</keyword>
<feature type="region of interest" description="Disordered" evidence="1">
    <location>
        <begin position="112"/>
        <end position="154"/>
    </location>
</feature>
<proteinExistence type="predicted"/>
<evidence type="ECO:0000313" key="3">
    <source>
        <dbReference type="Proteomes" id="UP001189624"/>
    </source>
</evidence>
<evidence type="ECO:0000313" key="2">
    <source>
        <dbReference type="EMBL" id="CAJ1783760.1"/>
    </source>
</evidence>
<feature type="compositionally biased region" description="Basic and acidic residues" evidence="1">
    <location>
        <begin position="516"/>
        <end position="543"/>
    </location>
</feature>
<feature type="region of interest" description="Disordered" evidence="1">
    <location>
        <begin position="609"/>
        <end position="640"/>
    </location>
</feature>
<dbReference type="EMBL" id="OY731398">
    <property type="protein sequence ID" value="CAJ1783760.1"/>
    <property type="molecule type" value="Genomic_DNA"/>
</dbReference>
<dbReference type="Gramene" id="rna-AYBTSS11_LOCUS164">
    <property type="protein sequence ID" value="CAJ1783760.1"/>
    <property type="gene ID" value="gene-AYBTSS11_LOCUS164"/>
</dbReference>
<feature type="region of interest" description="Disordered" evidence="1">
    <location>
        <begin position="185"/>
        <end position="224"/>
    </location>
</feature>
<gene>
    <name evidence="2" type="ORF">AYBTSS11_LOCUS164</name>
</gene>
<sequence>MYIFHQKTEKPETKDNVSIVAENLDKKDTIDIESKEGTDTKQLTDMKIPKSETEGVPKDESLKPKARVVIGRTEARDECSQEEIQTKADVTVKCNTEVQTPEYVNVETLEINTNNYTEEQEVPTSHAKEKEGTQDNAKCSQEEEAKGMEEPTKTLLQEEEFQARTLTPASVQRDTNQIPEQETLYIDKSELIDNPMQGCIPKMAQDTKSTDVQETDKPEPKDNVSIVTEKLDKEDASYIRSEEGTDAKQLTDVEIPKSEIEGASKDEAQQPIANTVSVGSKVVDETSQEEIQSEADIIVKSNKEGQRPEYATKGTLEINTTSYSKEQEELPISHVSLKEGIEDDGKFSQEEESKGIEEDPKAQEEELQTRSTTLAFVQGDTNQIPQQETQHIDESEVFDNAKLSCIPAIELDRKTTVVQETENPETKDNVSIVAENLDDKDETEIRAEEGTYTKQSTDVEIPKSEREVGSKALAQSSQEEILPETDVNEKSNKEMQTPEYVTDEELEINTTNYTGKQEEVPKSHPREKERIEDKFNQAEEVKGISEAAETPEEEVQTRSSTPASVQGDTNQILQKKTLQADESEVIDNATIVQETEVSETKDNAERAIENLGNDTSEIREGKDVNQLNNLEMPKSETEGN</sequence>
<organism evidence="2 3">
    <name type="scientific">Sphenostylis stenocarpa</name>
    <dbReference type="NCBI Taxonomy" id="92480"/>
    <lineage>
        <taxon>Eukaryota</taxon>
        <taxon>Viridiplantae</taxon>
        <taxon>Streptophyta</taxon>
        <taxon>Embryophyta</taxon>
        <taxon>Tracheophyta</taxon>
        <taxon>Spermatophyta</taxon>
        <taxon>Magnoliopsida</taxon>
        <taxon>eudicotyledons</taxon>
        <taxon>Gunneridae</taxon>
        <taxon>Pentapetalae</taxon>
        <taxon>rosids</taxon>
        <taxon>fabids</taxon>
        <taxon>Fabales</taxon>
        <taxon>Fabaceae</taxon>
        <taxon>Papilionoideae</taxon>
        <taxon>50 kb inversion clade</taxon>
        <taxon>NPAAA clade</taxon>
        <taxon>indigoferoid/millettioid clade</taxon>
        <taxon>Phaseoleae</taxon>
        <taxon>Sphenostylis</taxon>
    </lineage>
</organism>
<dbReference type="Proteomes" id="UP001189624">
    <property type="component" value="Chromosome 1"/>
</dbReference>
<dbReference type="AlphaFoldDB" id="A0AA86V869"/>
<feature type="compositionally biased region" description="Basic and acidic residues" evidence="1">
    <location>
        <begin position="460"/>
        <end position="469"/>
    </location>
</feature>
<reference evidence="2" key="1">
    <citation type="submission" date="2023-10" db="EMBL/GenBank/DDBJ databases">
        <authorList>
            <person name="Domelevo Entfellner J.-B."/>
        </authorList>
    </citation>
    <scope>NUCLEOTIDE SEQUENCE</scope>
</reference>
<feature type="region of interest" description="Disordered" evidence="1">
    <location>
        <begin position="320"/>
        <end position="369"/>
    </location>
</feature>
<evidence type="ECO:0000256" key="1">
    <source>
        <dbReference type="SAM" id="MobiDB-lite"/>
    </source>
</evidence>
<name>A0AA86V869_9FABA</name>
<protein>
    <submittedName>
        <fullName evidence="2">Uncharacterized protein</fullName>
    </submittedName>
</protein>
<accession>A0AA86V869</accession>
<feature type="compositionally biased region" description="Polar residues" evidence="1">
    <location>
        <begin position="557"/>
        <end position="573"/>
    </location>
</feature>